<organism evidence="1 2">
    <name type="scientific">Melastoma candidum</name>
    <dbReference type="NCBI Taxonomy" id="119954"/>
    <lineage>
        <taxon>Eukaryota</taxon>
        <taxon>Viridiplantae</taxon>
        <taxon>Streptophyta</taxon>
        <taxon>Embryophyta</taxon>
        <taxon>Tracheophyta</taxon>
        <taxon>Spermatophyta</taxon>
        <taxon>Magnoliopsida</taxon>
        <taxon>eudicotyledons</taxon>
        <taxon>Gunneridae</taxon>
        <taxon>Pentapetalae</taxon>
        <taxon>rosids</taxon>
        <taxon>malvids</taxon>
        <taxon>Myrtales</taxon>
        <taxon>Melastomataceae</taxon>
        <taxon>Melastomatoideae</taxon>
        <taxon>Melastomateae</taxon>
        <taxon>Melastoma</taxon>
    </lineage>
</organism>
<gene>
    <name evidence="1" type="ORF">MLD38_026735</name>
</gene>
<keyword evidence="2" id="KW-1185">Reference proteome</keyword>
<accession>A0ACB9P4G6</accession>
<comment type="caution">
    <text evidence="1">The sequence shown here is derived from an EMBL/GenBank/DDBJ whole genome shotgun (WGS) entry which is preliminary data.</text>
</comment>
<dbReference type="Proteomes" id="UP001057402">
    <property type="component" value="Chromosome 7"/>
</dbReference>
<sequence length="74" mass="7543">MAATPGAVVNGLGSTFLCGSSGRRIARSLFSIRNAGNATATRRFVVVAAVAKKSWIPAVRGGGNLIDPKWLGGS</sequence>
<protein>
    <submittedName>
        <fullName evidence="1">Uncharacterized protein</fullName>
    </submittedName>
</protein>
<evidence type="ECO:0000313" key="1">
    <source>
        <dbReference type="EMBL" id="KAI4342076.1"/>
    </source>
</evidence>
<reference evidence="2" key="1">
    <citation type="journal article" date="2023" name="Front. Plant Sci.">
        <title>Chromosomal-level genome assembly of Melastoma candidum provides insights into trichome evolution.</title>
        <authorList>
            <person name="Zhong Y."/>
            <person name="Wu W."/>
            <person name="Sun C."/>
            <person name="Zou P."/>
            <person name="Liu Y."/>
            <person name="Dai S."/>
            <person name="Zhou R."/>
        </authorList>
    </citation>
    <scope>NUCLEOTIDE SEQUENCE [LARGE SCALE GENOMIC DNA]</scope>
</reference>
<dbReference type="EMBL" id="CM042886">
    <property type="protein sequence ID" value="KAI4342076.1"/>
    <property type="molecule type" value="Genomic_DNA"/>
</dbReference>
<evidence type="ECO:0000313" key="2">
    <source>
        <dbReference type="Proteomes" id="UP001057402"/>
    </source>
</evidence>
<proteinExistence type="predicted"/>
<name>A0ACB9P4G6_9MYRT</name>